<name>A0A921EZH1_9LACO</name>
<gene>
    <name evidence="1" type="ORF">K8U88_05535</name>
</gene>
<sequence length="189" mass="21539">MRPFALPNETQHFTGTISHYGKTPSGQLATAIANVEDGSGRRITDHVWLQHFVHPRKGGQEENFGKIVSFTAKPILYTRHGTQTQDYGLDQIGRVFRALPVPDTLSPKFRKRLRKHRNRYFAGVIHDHQLQFIGQDGTGRISKTTENTRFFATISELIKLTTPYLDDQTPVIFKVIVYQDILFMGISRG</sequence>
<dbReference type="EMBL" id="DYXN01000082">
    <property type="protein sequence ID" value="HJE87032.1"/>
    <property type="molecule type" value="Genomic_DNA"/>
</dbReference>
<reference evidence="1" key="2">
    <citation type="submission" date="2021-09" db="EMBL/GenBank/DDBJ databases">
        <authorList>
            <person name="Gilroy R."/>
        </authorList>
    </citation>
    <scope>NUCLEOTIDE SEQUENCE</scope>
    <source>
        <strain evidence="1">CHK173-2145</strain>
    </source>
</reference>
<proteinExistence type="predicted"/>
<organism evidence="1 2">
    <name type="scientific">Levilactobacillus hammesii</name>
    <dbReference type="NCBI Taxonomy" id="267633"/>
    <lineage>
        <taxon>Bacteria</taxon>
        <taxon>Bacillati</taxon>
        <taxon>Bacillota</taxon>
        <taxon>Bacilli</taxon>
        <taxon>Lactobacillales</taxon>
        <taxon>Lactobacillaceae</taxon>
        <taxon>Levilactobacillus</taxon>
    </lineage>
</organism>
<comment type="caution">
    <text evidence="1">The sequence shown here is derived from an EMBL/GenBank/DDBJ whole genome shotgun (WGS) entry which is preliminary data.</text>
</comment>
<reference evidence="1" key="1">
    <citation type="journal article" date="2021" name="PeerJ">
        <title>Extensive microbial diversity within the chicken gut microbiome revealed by metagenomics and culture.</title>
        <authorList>
            <person name="Gilroy R."/>
            <person name="Ravi A."/>
            <person name="Getino M."/>
            <person name="Pursley I."/>
            <person name="Horton D.L."/>
            <person name="Alikhan N.F."/>
            <person name="Baker D."/>
            <person name="Gharbi K."/>
            <person name="Hall N."/>
            <person name="Watson M."/>
            <person name="Adriaenssens E.M."/>
            <person name="Foster-Nyarko E."/>
            <person name="Jarju S."/>
            <person name="Secka A."/>
            <person name="Antonio M."/>
            <person name="Oren A."/>
            <person name="Chaudhuri R.R."/>
            <person name="La Ragione R."/>
            <person name="Hildebrand F."/>
            <person name="Pallen M.J."/>
        </authorList>
    </citation>
    <scope>NUCLEOTIDE SEQUENCE</scope>
    <source>
        <strain evidence="1">CHK173-2145</strain>
    </source>
</reference>
<accession>A0A921EZH1</accession>
<protein>
    <submittedName>
        <fullName evidence="1">Uncharacterized protein</fullName>
    </submittedName>
</protein>
<evidence type="ECO:0000313" key="1">
    <source>
        <dbReference type="EMBL" id="HJE87032.1"/>
    </source>
</evidence>
<evidence type="ECO:0000313" key="2">
    <source>
        <dbReference type="Proteomes" id="UP000721920"/>
    </source>
</evidence>
<dbReference type="Proteomes" id="UP000721920">
    <property type="component" value="Unassembled WGS sequence"/>
</dbReference>
<dbReference type="AlphaFoldDB" id="A0A921EZH1"/>